<keyword evidence="2" id="KW-1185">Reference proteome</keyword>
<name>A0ABQ5ICZ6_9ASTR</name>
<organism evidence="1 2">
    <name type="scientific">Tanacetum coccineum</name>
    <dbReference type="NCBI Taxonomy" id="301880"/>
    <lineage>
        <taxon>Eukaryota</taxon>
        <taxon>Viridiplantae</taxon>
        <taxon>Streptophyta</taxon>
        <taxon>Embryophyta</taxon>
        <taxon>Tracheophyta</taxon>
        <taxon>Spermatophyta</taxon>
        <taxon>Magnoliopsida</taxon>
        <taxon>eudicotyledons</taxon>
        <taxon>Gunneridae</taxon>
        <taxon>Pentapetalae</taxon>
        <taxon>asterids</taxon>
        <taxon>campanulids</taxon>
        <taxon>Asterales</taxon>
        <taxon>Asteraceae</taxon>
        <taxon>Asteroideae</taxon>
        <taxon>Anthemideae</taxon>
        <taxon>Anthemidinae</taxon>
        <taxon>Tanacetum</taxon>
    </lineage>
</organism>
<evidence type="ECO:0000313" key="1">
    <source>
        <dbReference type="EMBL" id="GJT97317.1"/>
    </source>
</evidence>
<sequence length="201" mass="23064">MCIRVGCEPNKKPTTQNYPRQGSAHDQIPQKLTLASIKFEWTFNGEYRAAAPGFYQRNNANPSYQERRQSMEETLSKFMIESANGERGFRSLPRSTEANLIDHVKSISTNVEADSNLTCSIGSPQYAVSTPQNRRLMFESRQTTIPFPSRLNDYYLDGDGVAGIKRCRRDLYCDSVRMSCSARRPELKRILNHLLARRQEF</sequence>
<gene>
    <name evidence="1" type="ORF">Tco_1092835</name>
</gene>
<accession>A0ABQ5ICZ6</accession>
<evidence type="ECO:0000313" key="2">
    <source>
        <dbReference type="Proteomes" id="UP001151760"/>
    </source>
</evidence>
<proteinExistence type="predicted"/>
<dbReference type="Proteomes" id="UP001151760">
    <property type="component" value="Unassembled WGS sequence"/>
</dbReference>
<protein>
    <submittedName>
        <fullName evidence="1">Uncharacterized protein</fullName>
    </submittedName>
</protein>
<dbReference type="EMBL" id="BQNB010020566">
    <property type="protein sequence ID" value="GJT97317.1"/>
    <property type="molecule type" value="Genomic_DNA"/>
</dbReference>
<reference evidence="1" key="1">
    <citation type="journal article" date="2022" name="Int. J. Mol. Sci.">
        <title>Draft Genome of Tanacetum Coccineum: Genomic Comparison of Closely Related Tanacetum-Family Plants.</title>
        <authorList>
            <person name="Yamashiro T."/>
            <person name="Shiraishi A."/>
            <person name="Nakayama K."/>
            <person name="Satake H."/>
        </authorList>
    </citation>
    <scope>NUCLEOTIDE SEQUENCE</scope>
</reference>
<reference evidence="1" key="2">
    <citation type="submission" date="2022-01" db="EMBL/GenBank/DDBJ databases">
        <authorList>
            <person name="Yamashiro T."/>
            <person name="Shiraishi A."/>
            <person name="Satake H."/>
            <person name="Nakayama K."/>
        </authorList>
    </citation>
    <scope>NUCLEOTIDE SEQUENCE</scope>
</reference>
<comment type="caution">
    <text evidence="1">The sequence shown here is derived from an EMBL/GenBank/DDBJ whole genome shotgun (WGS) entry which is preliminary data.</text>
</comment>